<dbReference type="PROSITE" id="PS51257">
    <property type="entry name" value="PROKAR_LIPOPROTEIN"/>
    <property type="match status" value="1"/>
</dbReference>
<dbReference type="Pfam" id="PF10646">
    <property type="entry name" value="Germane"/>
    <property type="match status" value="2"/>
</dbReference>
<proteinExistence type="predicted"/>
<sequence length="360" mass="40220">MKKRIFLLIFSLIFSLTLIGCKKNNNQPPKAPNSQNSVDGEESKDTPGENEKSNNGSPENKSITNNKVRLFYFDSSKLQLYYIDKEIEVTDKAIVKALTKELQNYSPNKNFMNLTNEVEVTSAKIDKEKKLLTVVFSSSYVNKMVLGTSTESGLLASLLSTYGYNLGVDKVAIYFGDELYTSLRGELPEGYFKVDYNSAIAYSKTSYDTNNESSSKNKKTLNCRVYYYNCSDDVFYYIDRPIEVIDGALVTALTNELKNTPDENSFNFGDNLSVRTAKLDKVNNTLTVDLSKSYYNILTKVGSGSESAALKTLALTYAYNYGIDKVIILVNGKPYSGSHISLEANECININVNNIKPLNI</sequence>
<dbReference type="InterPro" id="IPR019606">
    <property type="entry name" value="GerMN"/>
</dbReference>
<dbReference type="Proteomes" id="UP000013988">
    <property type="component" value="Unassembled WGS sequence"/>
</dbReference>
<dbReference type="PATRIC" id="fig|1202534.3.peg.1939"/>
<keyword evidence="5" id="KW-1185">Reference proteome</keyword>
<gene>
    <name evidence="4" type="ORF">A500_09740</name>
</gene>
<protein>
    <recommendedName>
        <fullName evidence="3">GerMN domain-containing protein</fullName>
    </recommendedName>
</protein>
<feature type="signal peptide" evidence="2">
    <location>
        <begin position="1"/>
        <end position="22"/>
    </location>
</feature>
<comment type="caution">
    <text evidence="4">The sequence shown here is derived from an EMBL/GenBank/DDBJ whole genome shotgun (WGS) entry which is preliminary data.</text>
</comment>
<feature type="compositionally biased region" description="Low complexity" evidence="1">
    <location>
        <begin position="24"/>
        <end position="37"/>
    </location>
</feature>
<dbReference type="SMART" id="SM00909">
    <property type="entry name" value="Germane"/>
    <property type="match status" value="2"/>
</dbReference>
<dbReference type="EMBL" id="ASRV01000119">
    <property type="protein sequence ID" value="EOR25589.1"/>
    <property type="molecule type" value="Genomic_DNA"/>
</dbReference>
<evidence type="ECO:0000256" key="2">
    <source>
        <dbReference type="SAM" id="SignalP"/>
    </source>
</evidence>
<feature type="compositionally biased region" description="Basic and acidic residues" evidence="1">
    <location>
        <begin position="41"/>
        <end position="52"/>
    </location>
</feature>
<evidence type="ECO:0000313" key="4">
    <source>
        <dbReference type="EMBL" id="EOR25589.1"/>
    </source>
</evidence>
<dbReference type="AlphaFoldDB" id="R9C886"/>
<evidence type="ECO:0000259" key="3">
    <source>
        <dbReference type="SMART" id="SM00909"/>
    </source>
</evidence>
<evidence type="ECO:0000256" key="1">
    <source>
        <dbReference type="SAM" id="MobiDB-lite"/>
    </source>
</evidence>
<keyword evidence="2" id="KW-0732">Signal</keyword>
<name>R9C886_9CLOT</name>
<accession>R9C886</accession>
<dbReference type="RefSeq" id="WP_016207310.1">
    <property type="nucleotide sequence ID" value="NZ_ASRV01000119.1"/>
</dbReference>
<feature type="domain" description="GerMN" evidence="3">
    <location>
        <begin position="250"/>
        <end position="339"/>
    </location>
</feature>
<evidence type="ECO:0000313" key="5">
    <source>
        <dbReference type="Proteomes" id="UP000013988"/>
    </source>
</evidence>
<feature type="chain" id="PRO_5004471390" description="GerMN domain-containing protein" evidence="2">
    <location>
        <begin position="23"/>
        <end position="360"/>
    </location>
</feature>
<dbReference type="OrthoDB" id="1906612at2"/>
<reference evidence="4 5" key="1">
    <citation type="submission" date="2013-03" db="EMBL/GenBank/DDBJ databases">
        <title>Whole genome shotgun sequencing of Clostridium sartagoforme AAU1.</title>
        <authorList>
            <person name="Joshi C.G."/>
            <person name="Duggirala S.M."/>
            <person name="Nathani N.M."/>
            <person name="Bhatt V.D."/>
            <person name="Patel A.K."/>
            <person name="Pandya P.R."/>
            <person name="KaPatel J.A."/>
        </authorList>
    </citation>
    <scope>NUCLEOTIDE SEQUENCE [LARGE SCALE GENOMIC DNA]</scope>
    <source>
        <strain evidence="4 5">AAU1</strain>
    </source>
</reference>
<feature type="domain" description="GerMN" evidence="3">
    <location>
        <begin position="95"/>
        <end position="184"/>
    </location>
</feature>
<organism evidence="4 5">
    <name type="scientific">Clostridium sartagoforme AAU1</name>
    <dbReference type="NCBI Taxonomy" id="1202534"/>
    <lineage>
        <taxon>Bacteria</taxon>
        <taxon>Bacillati</taxon>
        <taxon>Bacillota</taxon>
        <taxon>Clostridia</taxon>
        <taxon>Eubacteriales</taxon>
        <taxon>Clostridiaceae</taxon>
        <taxon>Clostridium</taxon>
    </lineage>
</organism>
<feature type="region of interest" description="Disordered" evidence="1">
    <location>
        <begin position="24"/>
        <end position="61"/>
    </location>
</feature>